<protein>
    <recommendedName>
        <fullName evidence="1">Reverse transcriptase Ty1/copia-type domain-containing protein</fullName>
    </recommendedName>
</protein>
<evidence type="ECO:0000259" key="1">
    <source>
        <dbReference type="Pfam" id="PF07727"/>
    </source>
</evidence>
<dbReference type="AlphaFoldDB" id="A0A438H4P2"/>
<feature type="domain" description="Reverse transcriptase Ty1/copia-type" evidence="1">
    <location>
        <begin position="119"/>
        <end position="229"/>
    </location>
</feature>
<comment type="caution">
    <text evidence="2">The sequence shown here is derived from an EMBL/GenBank/DDBJ whole genome shotgun (WGS) entry which is preliminary data.</text>
</comment>
<organism evidence="2 3">
    <name type="scientific">Vitis vinifera</name>
    <name type="common">Grape</name>
    <dbReference type="NCBI Taxonomy" id="29760"/>
    <lineage>
        <taxon>Eukaryota</taxon>
        <taxon>Viridiplantae</taxon>
        <taxon>Streptophyta</taxon>
        <taxon>Embryophyta</taxon>
        <taxon>Tracheophyta</taxon>
        <taxon>Spermatophyta</taxon>
        <taxon>Magnoliopsida</taxon>
        <taxon>eudicotyledons</taxon>
        <taxon>Gunneridae</taxon>
        <taxon>Pentapetalae</taxon>
        <taxon>rosids</taxon>
        <taxon>Vitales</taxon>
        <taxon>Vitaceae</taxon>
        <taxon>Viteae</taxon>
        <taxon>Vitis</taxon>
    </lineage>
</organism>
<evidence type="ECO:0000313" key="3">
    <source>
        <dbReference type="Proteomes" id="UP000288805"/>
    </source>
</evidence>
<evidence type="ECO:0000313" key="2">
    <source>
        <dbReference type="EMBL" id="RVW79550.1"/>
    </source>
</evidence>
<name>A0A438H4P2_VITVI</name>
<reference evidence="2 3" key="1">
    <citation type="journal article" date="2018" name="PLoS Genet.">
        <title>Population sequencing reveals clonal diversity and ancestral inbreeding in the grapevine cultivar Chardonnay.</title>
        <authorList>
            <person name="Roach M.J."/>
            <person name="Johnson D.L."/>
            <person name="Bohlmann J."/>
            <person name="van Vuuren H.J."/>
            <person name="Jones S.J."/>
            <person name="Pretorius I.S."/>
            <person name="Schmidt S.A."/>
            <person name="Borneman A.R."/>
        </authorList>
    </citation>
    <scope>NUCLEOTIDE SEQUENCE [LARGE SCALE GENOMIC DNA]</scope>
    <source>
        <strain evidence="3">cv. Chardonnay</strain>
        <tissue evidence="2">Leaf</tissue>
    </source>
</reference>
<sequence length="235" mass="27040">MTKPHTLKSVIVHNSNLISLAPSLPLQTTESINIEPSTPLCPNRSQNVNSILWIFGFPTISKKPYKCLNRRQPLRKRSELLKRMGHGSLQNFQMERIRSKTKKIPYMVLKNLLELGFDHFTKVVKGFGYSWCHSDHTLFVKHTVKGRTAIIIVYVGDIILTKDHEEEIGKLKSIFAHEFEIKDLGNLKYFFGMEITRSNMGIVVSQCKYVLDLLTEIEMLECNPVGIQMDYTTKL</sequence>
<dbReference type="EMBL" id="QGNW01000279">
    <property type="protein sequence ID" value="RVW79550.1"/>
    <property type="molecule type" value="Genomic_DNA"/>
</dbReference>
<dbReference type="Pfam" id="PF07727">
    <property type="entry name" value="RVT_2"/>
    <property type="match status" value="1"/>
</dbReference>
<proteinExistence type="predicted"/>
<dbReference type="InterPro" id="IPR013103">
    <property type="entry name" value="RVT_2"/>
</dbReference>
<accession>A0A438H4P2</accession>
<dbReference type="Proteomes" id="UP000288805">
    <property type="component" value="Unassembled WGS sequence"/>
</dbReference>
<gene>
    <name evidence="2" type="ORF">CK203_051691</name>
</gene>